<dbReference type="Gene3D" id="2.40.160.10">
    <property type="entry name" value="Porin"/>
    <property type="match status" value="1"/>
</dbReference>
<comment type="caution">
    <text evidence="2">The sequence shown here is derived from an EMBL/GenBank/DDBJ whole genome shotgun (WGS) entry which is preliminary data.</text>
</comment>
<proteinExistence type="predicted"/>
<organism evidence="2 3">
    <name type="scientific">Corallincola platygyrae</name>
    <dbReference type="NCBI Taxonomy" id="1193278"/>
    <lineage>
        <taxon>Bacteria</taxon>
        <taxon>Pseudomonadati</taxon>
        <taxon>Pseudomonadota</taxon>
        <taxon>Gammaproteobacteria</taxon>
        <taxon>Alteromonadales</taxon>
        <taxon>Psychromonadaceae</taxon>
        <taxon>Corallincola</taxon>
    </lineage>
</organism>
<dbReference type="InterPro" id="IPR010870">
    <property type="entry name" value="Porin_O/P"/>
</dbReference>
<dbReference type="SUPFAM" id="SSF56935">
    <property type="entry name" value="Porins"/>
    <property type="match status" value="1"/>
</dbReference>
<dbReference type="Pfam" id="PF07396">
    <property type="entry name" value="Porin_O_P"/>
    <property type="match status" value="1"/>
</dbReference>
<gene>
    <name evidence="2" type="ORF">ACFSJ3_03710</name>
</gene>
<evidence type="ECO:0000313" key="2">
    <source>
        <dbReference type="EMBL" id="MFD2095077.1"/>
    </source>
</evidence>
<dbReference type="EMBL" id="JBHUHT010000007">
    <property type="protein sequence ID" value="MFD2095077.1"/>
    <property type="molecule type" value="Genomic_DNA"/>
</dbReference>
<evidence type="ECO:0008006" key="4">
    <source>
        <dbReference type="Google" id="ProtNLM"/>
    </source>
</evidence>
<dbReference type="InterPro" id="IPR023614">
    <property type="entry name" value="Porin_dom_sf"/>
</dbReference>
<name>A0ABW4XHV5_9GAMM</name>
<keyword evidence="3" id="KW-1185">Reference proteome</keyword>
<evidence type="ECO:0000256" key="1">
    <source>
        <dbReference type="SAM" id="SignalP"/>
    </source>
</evidence>
<evidence type="ECO:0000313" key="3">
    <source>
        <dbReference type="Proteomes" id="UP001597380"/>
    </source>
</evidence>
<dbReference type="RefSeq" id="WP_345337855.1">
    <property type="nucleotide sequence ID" value="NZ_BAABLI010000004.1"/>
</dbReference>
<accession>A0ABW4XHV5</accession>
<keyword evidence="1" id="KW-0732">Signal</keyword>
<sequence length="377" mass="40517">MRTKHVSKLATATLLALGLVPTTYAGAKLDITEDSYISLGAGMRTTAAITEDGAPSGDSNSTDFNVDNIRLYLSGQLMPAVKFTFNTEKIDGDIDVLDAIVQYEPMAEFNIWAGRMLTPADRIEMNGPFYALTWNQYTVPLYPSDQGGEAGRIGRDDGITVWGTLDKFQYAVGIFDGLEGGANQDDSVLFATRVAYNFWNMEGNPAYYTSSTYYGAAGDVLTVGLSAQFQEDGAGIAGDAEDFSGYAVDLLMEKVLEGGGVVTLEGEYKDFEADLSDAARAAPDCFCLFDGDSYFATAAYLFAEPVGIGKVQPYVRYTSNNPNDGDDSDLTEVGVNYVIKGHNLRLNANFTTGDANASGYAAADDVDTFTLGVQFQI</sequence>
<feature type="chain" id="PRO_5045811946" description="Porin" evidence="1">
    <location>
        <begin position="26"/>
        <end position="377"/>
    </location>
</feature>
<dbReference type="Proteomes" id="UP001597380">
    <property type="component" value="Unassembled WGS sequence"/>
</dbReference>
<reference evidence="3" key="1">
    <citation type="journal article" date="2019" name="Int. J. Syst. Evol. Microbiol.">
        <title>The Global Catalogue of Microorganisms (GCM) 10K type strain sequencing project: providing services to taxonomists for standard genome sequencing and annotation.</title>
        <authorList>
            <consortium name="The Broad Institute Genomics Platform"/>
            <consortium name="The Broad Institute Genome Sequencing Center for Infectious Disease"/>
            <person name="Wu L."/>
            <person name="Ma J."/>
        </authorList>
    </citation>
    <scope>NUCLEOTIDE SEQUENCE [LARGE SCALE GENOMIC DNA]</scope>
    <source>
        <strain evidence="3">CGMCC 1.10992</strain>
    </source>
</reference>
<feature type="signal peptide" evidence="1">
    <location>
        <begin position="1"/>
        <end position="25"/>
    </location>
</feature>
<protein>
    <recommendedName>
        <fullName evidence="4">Porin</fullName>
    </recommendedName>
</protein>